<dbReference type="RefSeq" id="WP_138855088.1">
    <property type="nucleotide sequence ID" value="NZ_CP040709.1"/>
</dbReference>
<keyword evidence="2" id="KW-1185">Reference proteome</keyword>
<reference evidence="1 2" key="1">
    <citation type="submission" date="2020-08" db="EMBL/GenBank/DDBJ databases">
        <title>Genomic Encyclopedia of Type Strains, Phase IV (KMG-IV): sequencing the most valuable type-strain genomes for metagenomic binning, comparative biology and taxonomic classification.</title>
        <authorList>
            <person name="Goeker M."/>
        </authorList>
    </citation>
    <scope>NUCLEOTIDE SEQUENCE [LARGE SCALE GENOMIC DNA]</scope>
    <source>
        <strain evidence="1 2">DSM 23958</strain>
    </source>
</reference>
<evidence type="ECO:0008006" key="3">
    <source>
        <dbReference type="Google" id="ProtNLM"/>
    </source>
</evidence>
<organism evidence="1 2">
    <name type="scientific">Inhella inkyongensis</name>
    <dbReference type="NCBI Taxonomy" id="392593"/>
    <lineage>
        <taxon>Bacteria</taxon>
        <taxon>Pseudomonadati</taxon>
        <taxon>Pseudomonadota</taxon>
        <taxon>Betaproteobacteria</taxon>
        <taxon>Burkholderiales</taxon>
        <taxon>Sphaerotilaceae</taxon>
        <taxon>Inhella</taxon>
    </lineage>
</organism>
<protein>
    <recommendedName>
        <fullName evidence="3">DUF4288 domain-containing protein</fullName>
    </recommendedName>
</protein>
<dbReference type="EMBL" id="JACHHO010000003">
    <property type="protein sequence ID" value="MBB5204874.1"/>
    <property type="molecule type" value="Genomic_DNA"/>
</dbReference>
<accession>A0A840S7W1</accession>
<proteinExistence type="predicted"/>
<sequence length="123" mass="13715">MLYCSHAIFYFKLLEAAQDSFLVHENIYLIEAEDEETAARLAVDLAKANEDTSEDGHLELNEQKAAYLFAGIRKIIEVASSPMPINAAGLVGLELSYSQFEVDTLDQVLALARGDMVEVLYRE</sequence>
<dbReference type="Proteomes" id="UP000554837">
    <property type="component" value="Unassembled WGS sequence"/>
</dbReference>
<gene>
    <name evidence="1" type="ORF">HNQ51_002193</name>
</gene>
<evidence type="ECO:0000313" key="2">
    <source>
        <dbReference type="Proteomes" id="UP000554837"/>
    </source>
</evidence>
<name>A0A840S7W1_9BURK</name>
<evidence type="ECO:0000313" key="1">
    <source>
        <dbReference type="EMBL" id="MBB5204874.1"/>
    </source>
</evidence>
<dbReference type="AlphaFoldDB" id="A0A840S7W1"/>
<dbReference type="OrthoDB" id="6047510at2"/>
<comment type="caution">
    <text evidence="1">The sequence shown here is derived from an EMBL/GenBank/DDBJ whole genome shotgun (WGS) entry which is preliminary data.</text>
</comment>